<proteinExistence type="predicted"/>
<comment type="caution">
    <text evidence="2">The sequence shown here is derived from an EMBL/GenBank/DDBJ whole genome shotgun (WGS) entry which is preliminary data.</text>
</comment>
<evidence type="ECO:0000256" key="1">
    <source>
        <dbReference type="SAM" id="Phobius"/>
    </source>
</evidence>
<keyword evidence="1" id="KW-0472">Membrane</keyword>
<evidence type="ECO:0000313" key="3">
    <source>
        <dbReference type="Proteomes" id="UP000078290"/>
    </source>
</evidence>
<name>A0A1B7KSL0_PARTM</name>
<dbReference type="Proteomes" id="UP000078290">
    <property type="component" value="Unassembled WGS sequence"/>
</dbReference>
<feature type="transmembrane region" description="Helical" evidence="1">
    <location>
        <begin position="54"/>
        <end position="72"/>
    </location>
</feature>
<accession>A0A1B7KSL0</accession>
<organism evidence="2 3">
    <name type="scientific">Parageobacillus thermoglucosidasius</name>
    <name type="common">Geobacillus thermoglucosidasius</name>
    <dbReference type="NCBI Taxonomy" id="1426"/>
    <lineage>
        <taxon>Bacteria</taxon>
        <taxon>Bacillati</taxon>
        <taxon>Bacillota</taxon>
        <taxon>Bacilli</taxon>
        <taxon>Bacillales</taxon>
        <taxon>Anoxybacillaceae</taxon>
        <taxon>Parageobacillus</taxon>
    </lineage>
</organism>
<sequence length="143" mass="16819">MWYGWIRGAILRQGVSLFPYCANGCRKVRQQQRFCKRVILVNEVNNLKRTIIKFLMYFFAFFIGNLILNAVFKDDLNIGTAFSVALGFSMGLAFIGYFVEKKMNKKWRINMIDGQNCSWWLFKRFYPLFSLPLCIGLSLRVIM</sequence>
<feature type="transmembrane region" description="Helical" evidence="1">
    <location>
        <begin position="120"/>
        <end position="142"/>
    </location>
</feature>
<feature type="transmembrane region" description="Helical" evidence="1">
    <location>
        <begin position="78"/>
        <end position="99"/>
    </location>
</feature>
<dbReference type="AlphaFoldDB" id="A0A1B7KSL0"/>
<keyword evidence="1" id="KW-1133">Transmembrane helix</keyword>
<gene>
    <name evidence="2" type="ORF">A7K69_19310</name>
</gene>
<dbReference type="EMBL" id="LXMA01000020">
    <property type="protein sequence ID" value="OAT73020.1"/>
    <property type="molecule type" value="Genomic_DNA"/>
</dbReference>
<reference evidence="3" key="1">
    <citation type="submission" date="2016-05" db="EMBL/GenBank/DDBJ databases">
        <authorList>
            <person name="Wang W."/>
            <person name="Zhu L."/>
        </authorList>
    </citation>
    <scope>NUCLEOTIDE SEQUENCE [LARGE SCALE GENOMIC DNA]</scope>
    <source>
        <strain evidence="3">W-2</strain>
    </source>
</reference>
<protein>
    <submittedName>
        <fullName evidence="2">Uncharacterized protein</fullName>
    </submittedName>
</protein>
<keyword evidence="1" id="KW-0812">Transmembrane</keyword>
<evidence type="ECO:0000313" key="2">
    <source>
        <dbReference type="EMBL" id="OAT73020.1"/>
    </source>
</evidence>